<reference evidence="1" key="2">
    <citation type="submission" date="2016-05" db="EMBL/GenBank/DDBJ databases">
        <title>Comparative analysis highlights variable genome content of wheat rusts and divergence of the mating loci.</title>
        <authorList>
            <person name="Cuomo C.A."/>
            <person name="Bakkeren G."/>
            <person name="Szabo L."/>
            <person name="Khalil H."/>
            <person name="Joly D."/>
            <person name="Goldberg J."/>
            <person name="Young S."/>
            <person name="Zeng Q."/>
            <person name="Fellers J."/>
        </authorList>
    </citation>
    <scope>NUCLEOTIDE SEQUENCE [LARGE SCALE GENOMIC DNA]</scope>
    <source>
        <strain evidence="1">1-1 BBBD Race 1</strain>
    </source>
</reference>
<proteinExistence type="predicted"/>
<dbReference type="VEuPathDB" id="FungiDB:PTTG_27856"/>
<feature type="non-terminal residue" evidence="1">
    <location>
        <position position="1"/>
    </location>
</feature>
<gene>
    <name evidence="1" type="ORF">PTTG_27856</name>
</gene>
<keyword evidence="3" id="KW-1185">Reference proteome</keyword>
<evidence type="ECO:0000313" key="3">
    <source>
        <dbReference type="Proteomes" id="UP000005240"/>
    </source>
</evidence>
<dbReference type="EMBL" id="ADAS02000074">
    <property type="protein sequence ID" value="OAV91816.1"/>
    <property type="molecule type" value="Genomic_DNA"/>
</dbReference>
<accession>A0A180GGE6</accession>
<dbReference type="EnsemblFungi" id="PTTG_27856-t43_1">
    <property type="protein sequence ID" value="PTTG_27856-t43_1-p1"/>
    <property type="gene ID" value="PTTG_27856"/>
</dbReference>
<name>A0A180GGE6_PUCT1</name>
<evidence type="ECO:0000313" key="2">
    <source>
        <dbReference type="EnsemblFungi" id="PTTG_27856-t43_1-p1"/>
    </source>
</evidence>
<protein>
    <submittedName>
        <fullName evidence="1 2">Uncharacterized protein</fullName>
    </submittedName>
</protein>
<reference evidence="2" key="4">
    <citation type="submission" date="2025-05" db="UniProtKB">
        <authorList>
            <consortium name="EnsemblFungi"/>
        </authorList>
    </citation>
    <scope>IDENTIFICATION</scope>
    <source>
        <strain evidence="2">isolate 1-1 / race 1 (BBBD)</strain>
    </source>
</reference>
<reference evidence="2 3" key="3">
    <citation type="journal article" date="2017" name="G3 (Bethesda)">
        <title>Comparative analysis highlights variable genome content of wheat rusts and divergence of the mating loci.</title>
        <authorList>
            <person name="Cuomo C.A."/>
            <person name="Bakkeren G."/>
            <person name="Khalil H.B."/>
            <person name="Panwar V."/>
            <person name="Joly D."/>
            <person name="Linning R."/>
            <person name="Sakthikumar S."/>
            <person name="Song X."/>
            <person name="Adiconis X."/>
            <person name="Fan L."/>
            <person name="Goldberg J.M."/>
            <person name="Levin J.Z."/>
            <person name="Young S."/>
            <person name="Zeng Q."/>
            <person name="Anikster Y."/>
            <person name="Bruce M."/>
            <person name="Wang M."/>
            <person name="Yin C."/>
            <person name="McCallum B."/>
            <person name="Szabo L.J."/>
            <person name="Hulbert S."/>
            <person name="Chen X."/>
            <person name="Fellers J.P."/>
        </authorList>
    </citation>
    <scope>NUCLEOTIDE SEQUENCE</scope>
    <source>
        <strain evidence="3">Isolate 1-1 / race 1 (BBBD)</strain>
        <strain evidence="2">isolate 1-1 / race 1 (BBBD)</strain>
    </source>
</reference>
<dbReference type="Proteomes" id="UP000005240">
    <property type="component" value="Unassembled WGS sequence"/>
</dbReference>
<sequence length="129" mass="13791">VQYAYQPYPMGGMGISSTSNLFQCHRPRPTRILDLQPYNATDATVSSWRAGCCFVFGVRFVPLSDLASPPLAPPFGLASRVLAPQPVQFGPIEVVPRTISLAVGLDAATGRIGGWPGFKFIDPLGAVKT</sequence>
<organism evidence="1">
    <name type="scientific">Puccinia triticina (isolate 1-1 / race 1 (BBBD))</name>
    <name type="common">Brown leaf rust fungus</name>
    <dbReference type="NCBI Taxonomy" id="630390"/>
    <lineage>
        <taxon>Eukaryota</taxon>
        <taxon>Fungi</taxon>
        <taxon>Dikarya</taxon>
        <taxon>Basidiomycota</taxon>
        <taxon>Pucciniomycotina</taxon>
        <taxon>Pucciniomycetes</taxon>
        <taxon>Pucciniales</taxon>
        <taxon>Pucciniaceae</taxon>
        <taxon>Puccinia</taxon>
    </lineage>
</organism>
<dbReference type="AlphaFoldDB" id="A0A180GGE6"/>
<evidence type="ECO:0000313" key="1">
    <source>
        <dbReference type="EMBL" id="OAV91816.1"/>
    </source>
</evidence>
<reference evidence="1" key="1">
    <citation type="submission" date="2009-11" db="EMBL/GenBank/DDBJ databases">
        <authorList>
            <consortium name="The Broad Institute Genome Sequencing Platform"/>
            <person name="Ward D."/>
            <person name="Feldgarden M."/>
            <person name="Earl A."/>
            <person name="Young S.K."/>
            <person name="Zeng Q."/>
            <person name="Koehrsen M."/>
            <person name="Alvarado L."/>
            <person name="Berlin A."/>
            <person name="Bochicchio J."/>
            <person name="Borenstein D."/>
            <person name="Chapman S.B."/>
            <person name="Chen Z."/>
            <person name="Engels R."/>
            <person name="Freedman E."/>
            <person name="Gellesch M."/>
            <person name="Goldberg J."/>
            <person name="Griggs A."/>
            <person name="Gujja S."/>
            <person name="Heilman E."/>
            <person name="Heiman D."/>
            <person name="Hepburn T."/>
            <person name="Howarth C."/>
            <person name="Jen D."/>
            <person name="Larson L."/>
            <person name="Lewis B."/>
            <person name="Mehta T."/>
            <person name="Park D."/>
            <person name="Pearson M."/>
            <person name="Roberts A."/>
            <person name="Saif S."/>
            <person name="Shea T."/>
            <person name="Shenoy N."/>
            <person name="Sisk P."/>
            <person name="Stolte C."/>
            <person name="Sykes S."/>
            <person name="Thomson T."/>
            <person name="Walk T."/>
            <person name="White J."/>
            <person name="Yandava C."/>
            <person name="Izard J."/>
            <person name="Baranova O.V."/>
            <person name="Blanton J.M."/>
            <person name="Tanner A.C."/>
            <person name="Dewhirst F.E."/>
            <person name="Haas B."/>
            <person name="Nusbaum C."/>
            <person name="Birren B."/>
        </authorList>
    </citation>
    <scope>NUCLEOTIDE SEQUENCE [LARGE SCALE GENOMIC DNA]</scope>
    <source>
        <strain evidence="1">1-1 BBBD Race 1</strain>
    </source>
</reference>